<evidence type="ECO:0000313" key="3">
    <source>
        <dbReference type="Proteomes" id="UP000245380"/>
    </source>
</evidence>
<name>A0A2U3DCR9_SULT2</name>
<sequence length="400" mass="46289">MSECKRSTTQEVILPFYQPIVSLQTRLIYGYESLGRRITANGIESLGPLFHSTIVKEQEKLELDRQLRTLALQHRAQSGGSEKLFINLKPSWIYRYHSKLSELPTLKLLNDSGIDPHLVVIEITEEQFTGDLAILREIMHVYRSLGCMIAIDDLGSGFSNFERIAQIEPDILKVDLNIIRKSQVSKRHSQLLKSFSSVAEHIGASLLLEGIESEQDIYLALQAGARYLQGFYFSQAIPDFLAESAFTMQLATLTKRYFEQSYIARHDLYRIESELAACVNTSLRDWQGSWEEVNRFLLYLSSQIHPICFRMYVCKENGDQVSANCTRQIDHTWLLEFDHVGQNWMWRSHFISNIVTMKKYQIGILSAEYGDLHSNRRIRTYSCPLNQHQYLFLDLDIEMI</sequence>
<evidence type="ECO:0000259" key="1">
    <source>
        <dbReference type="PROSITE" id="PS50883"/>
    </source>
</evidence>
<gene>
    <name evidence="2" type="ORF">BM613_00255</name>
</gene>
<dbReference type="Pfam" id="PF00563">
    <property type="entry name" value="EAL"/>
    <property type="match status" value="1"/>
</dbReference>
<dbReference type="Gene3D" id="3.20.20.450">
    <property type="entry name" value="EAL domain"/>
    <property type="match status" value="1"/>
</dbReference>
<dbReference type="Proteomes" id="UP000245380">
    <property type="component" value="Unassembled WGS sequence"/>
</dbReference>
<dbReference type="AlphaFoldDB" id="A0A2U3DCR9"/>
<protein>
    <recommendedName>
        <fullName evidence="1">EAL domain-containing protein</fullName>
    </recommendedName>
</protein>
<dbReference type="Pfam" id="PF10388">
    <property type="entry name" value="YkuI_C"/>
    <property type="match status" value="1"/>
</dbReference>
<dbReference type="InterPro" id="IPR018842">
    <property type="entry name" value="YkuI_C"/>
</dbReference>
<dbReference type="PANTHER" id="PTHR33121">
    <property type="entry name" value="CYCLIC DI-GMP PHOSPHODIESTERASE PDEF"/>
    <property type="match status" value="1"/>
</dbReference>
<dbReference type="RefSeq" id="WP_109429160.1">
    <property type="nucleotide sequence ID" value="NZ_MPDK01000001.1"/>
</dbReference>
<dbReference type="OrthoDB" id="1673646at2"/>
<dbReference type="PROSITE" id="PS50883">
    <property type="entry name" value="EAL"/>
    <property type="match status" value="1"/>
</dbReference>
<dbReference type="InterPro" id="IPR001633">
    <property type="entry name" value="EAL_dom"/>
</dbReference>
<dbReference type="InterPro" id="IPR029151">
    <property type="entry name" value="Sensor-like_sf"/>
</dbReference>
<dbReference type="Gene3D" id="3.30.450.20">
    <property type="entry name" value="PAS domain"/>
    <property type="match status" value="1"/>
</dbReference>
<dbReference type="EMBL" id="MPDK01000001">
    <property type="protein sequence ID" value="PWI59079.1"/>
    <property type="molecule type" value="Genomic_DNA"/>
</dbReference>
<proteinExistence type="predicted"/>
<evidence type="ECO:0000313" key="2">
    <source>
        <dbReference type="EMBL" id="PWI59079.1"/>
    </source>
</evidence>
<organism evidence="2 3">
    <name type="scientific">Sulfoacidibacillus thermotolerans</name>
    <name type="common">Acidibacillus sulfuroxidans</name>
    <dbReference type="NCBI Taxonomy" id="1765684"/>
    <lineage>
        <taxon>Bacteria</taxon>
        <taxon>Bacillati</taxon>
        <taxon>Bacillota</taxon>
        <taxon>Bacilli</taxon>
        <taxon>Bacillales</taxon>
        <taxon>Alicyclobacillaceae</taxon>
        <taxon>Sulfoacidibacillus</taxon>
    </lineage>
</organism>
<comment type="caution">
    <text evidence="2">The sequence shown here is derived from an EMBL/GenBank/DDBJ whole genome shotgun (WGS) entry which is preliminary data.</text>
</comment>
<dbReference type="SUPFAM" id="SSF103190">
    <property type="entry name" value="Sensory domain-like"/>
    <property type="match status" value="1"/>
</dbReference>
<dbReference type="GO" id="GO:0071111">
    <property type="term" value="F:cyclic-guanylate-specific phosphodiesterase activity"/>
    <property type="evidence" value="ECO:0007669"/>
    <property type="project" value="InterPro"/>
</dbReference>
<dbReference type="CDD" id="cd01948">
    <property type="entry name" value="EAL"/>
    <property type="match status" value="1"/>
</dbReference>
<dbReference type="InterPro" id="IPR050706">
    <property type="entry name" value="Cyclic-di-GMP_PDE-like"/>
</dbReference>
<feature type="domain" description="EAL" evidence="1">
    <location>
        <begin position="1"/>
        <end position="250"/>
    </location>
</feature>
<dbReference type="SMART" id="SM00052">
    <property type="entry name" value="EAL"/>
    <property type="match status" value="1"/>
</dbReference>
<accession>A0A2U3DCR9</accession>
<dbReference type="SUPFAM" id="SSF141868">
    <property type="entry name" value="EAL domain-like"/>
    <property type="match status" value="1"/>
</dbReference>
<dbReference type="PANTHER" id="PTHR33121:SF82">
    <property type="entry name" value="SIGNAL TRANSDUCTION PROTEIN CONTAINING A EAL DOMAIN"/>
    <property type="match status" value="1"/>
</dbReference>
<dbReference type="InterPro" id="IPR035919">
    <property type="entry name" value="EAL_sf"/>
</dbReference>
<keyword evidence="3" id="KW-1185">Reference proteome</keyword>
<reference evidence="2 3" key="1">
    <citation type="submission" date="2016-11" db="EMBL/GenBank/DDBJ databases">
        <title>Comparative genomics of Acidibacillus ferroxidans species.</title>
        <authorList>
            <person name="Oliveira G."/>
            <person name="Nunes G."/>
            <person name="Oliveira R."/>
            <person name="Araujo F."/>
            <person name="Salim A."/>
            <person name="Scholte L."/>
            <person name="Morais D."/>
            <person name="Nancucheo I."/>
            <person name="Johnson D.B."/>
            <person name="Grail B."/>
            <person name="Bittencourt J."/>
            <person name="Valadares R."/>
        </authorList>
    </citation>
    <scope>NUCLEOTIDE SEQUENCE [LARGE SCALE GENOMIC DNA]</scope>
    <source>
        <strain evidence="2 3">Y002</strain>
    </source>
</reference>